<feature type="domain" description="Type III secretion system flagellar brake protein YcgR PilZN" evidence="2">
    <location>
        <begin position="4"/>
        <end position="87"/>
    </location>
</feature>
<protein>
    <submittedName>
        <fullName evidence="3">Flagellar brake domain-containing protein</fullName>
    </submittedName>
</protein>
<dbReference type="Gene3D" id="2.40.10.220">
    <property type="entry name" value="predicted glycosyltransferase like domains"/>
    <property type="match status" value="1"/>
</dbReference>
<reference evidence="3" key="1">
    <citation type="submission" date="2024-06" db="EMBL/GenBank/DDBJ databases">
        <authorList>
            <person name="Fan A."/>
            <person name="Zhang F.Y."/>
            <person name="Zhang L."/>
        </authorList>
    </citation>
    <scope>NUCLEOTIDE SEQUENCE</scope>
    <source>
        <strain evidence="3">Y61</strain>
    </source>
</reference>
<name>A0AAU8IDE5_9BACL</name>
<gene>
    <name evidence="3" type="ORF">ABNN70_11595</name>
</gene>
<accession>A0AAU8IDE5</accession>
<organism evidence="3">
    <name type="scientific">Sporolactobacillus sp. Y61</name>
    <dbReference type="NCBI Taxonomy" id="3160863"/>
    <lineage>
        <taxon>Bacteria</taxon>
        <taxon>Bacillati</taxon>
        <taxon>Bacillota</taxon>
        <taxon>Bacilli</taxon>
        <taxon>Bacillales</taxon>
        <taxon>Sporolactobacillaceae</taxon>
        <taxon>Sporolactobacillus</taxon>
    </lineage>
</organism>
<dbReference type="EMBL" id="CP159510">
    <property type="protein sequence ID" value="XCJ16315.1"/>
    <property type="molecule type" value="Genomic_DNA"/>
</dbReference>
<dbReference type="GO" id="GO:0035438">
    <property type="term" value="F:cyclic-di-GMP binding"/>
    <property type="evidence" value="ECO:0007669"/>
    <property type="project" value="InterPro"/>
</dbReference>
<sequence>MLLKIGEHLILEHNEHDGMHEYRCRIADIKKHQLLVDYPVDEKTGVKPVWTNGTDWMASYVKDEQVFRFHVRLSGRVWQNIPLLCLNFEGEDHFKRVQRRNFVRVEANLDVAVHSEKHEFPPIITLTSDIGGGGTLIILPEEAEIAEGLRVITWLCLPDGSDGRRYVRIRGQVVRIFYDKETHGKRASICFAPEIEKERQPIIRFCFEKQLESRRKLLEWKTNHPHTWTATDSDH</sequence>
<keyword evidence="3" id="KW-0966">Cell projection</keyword>
<dbReference type="Pfam" id="PF12945">
    <property type="entry name" value="PilZNR"/>
    <property type="match status" value="1"/>
</dbReference>
<dbReference type="RefSeq" id="WP_353947879.1">
    <property type="nucleotide sequence ID" value="NZ_CP159510.1"/>
</dbReference>
<evidence type="ECO:0000313" key="3">
    <source>
        <dbReference type="EMBL" id="XCJ16315.1"/>
    </source>
</evidence>
<keyword evidence="3" id="KW-0282">Flagellum</keyword>
<evidence type="ECO:0000259" key="2">
    <source>
        <dbReference type="Pfam" id="PF12945"/>
    </source>
</evidence>
<evidence type="ECO:0000259" key="1">
    <source>
        <dbReference type="Pfam" id="PF07238"/>
    </source>
</evidence>
<feature type="domain" description="PilZ" evidence="1">
    <location>
        <begin position="98"/>
        <end position="208"/>
    </location>
</feature>
<dbReference type="InterPro" id="IPR009926">
    <property type="entry name" value="T3SS_YcgR_PilZN"/>
</dbReference>
<dbReference type="InterPro" id="IPR009875">
    <property type="entry name" value="PilZ_domain"/>
</dbReference>
<proteinExistence type="predicted"/>
<keyword evidence="3" id="KW-0969">Cilium</keyword>
<dbReference type="Pfam" id="PF07238">
    <property type="entry name" value="PilZ"/>
    <property type="match status" value="1"/>
</dbReference>
<dbReference type="AlphaFoldDB" id="A0AAU8IDE5"/>